<keyword evidence="5" id="KW-1185">Reference proteome</keyword>
<dbReference type="PANTHER" id="PTHR12835:SF5">
    <property type="entry name" value="BIOTIN--PROTEIN LIGASE"/>
    <property type="match status" value="1"/>
</dbReference>
<dbReference type="Proteomes" id="UP000285875">
    <property type="component" value="Chromosome"/>
</dbReference>
<dbReference type="GO" id="GO:0004077">
    <property type="term" value="F:biotin--[biotin carboxyl-carrier protein] ligase activity"/>
    <property type="evidence" value="ECO:0007669"/>
    <property type="project" value="InterPro"/>
</dbReference>
<dbReference type="PANTHER" id="PTHR12835">
    <property type="entry name" value="BIOTIN PROTEIN LIGASE"/>
    <property type="match status" value="1"/>
</dbReference>
<dbReference type="InterPro" id="IPR004143">
    <property type="entry name" value="BPL_LPL_catalytic"/>
</dbReference>
<dbReference type="InterPro" id="IPR045864">
    <property type="entry name" value="aa-tRNA-synth_II/BPL/LPL"/>
</dbReference>
<keyword evidence="1 3" id="KW-0436">Ligase</keyword>
<organism evidence="4 5">
    <name type="scientific">Acidipropionibacterium jensenii</name>
    <dbReference type="NCBI Taxonomy" id="1749"/>
    <lineage>
        <taxon>Bacteria</taxon>
        <taxon>Bacillati</taxon>
        <taxon>Actinomycetota</taxon>
        <taxon>Actinomycetes</taxon>
        <taxon>Propionibacteriales</taxon>
        <taxon>Propionibacteriaceae</taxon>
        <taxon>Acidipropionibacterium</taxon>
    </lineage>
</organism>
<dbReference type="CDD" id="cd16442">
    <property type="entry name" value="BPL"/>
    <property type="match status" value="1"/>
</dbReference>
<evidence type="ECO:0000313" key="6">
    <source>
        <dbReference type="Proteomes" id="UP000285875"/>
    </source>
</evidence>
<name>A0A3S4UZH8_9ACTN</name>
<evidence type="ECO:0000313" key="4">
    <source>
        <dbReference type="EMBL" id="VEI04225.1"/>
    </source>
</evidence>
<dbReference type="InterPro" id="IPR004408">
    <property type="entry name" value="Biotin_CoA_COase_ligase"/>
</dbReference>
<dbReference type="NCBIfam" id="TIGR00121">
    <property type="entry name" value="birA_ligase"/>
    <property type="match status" value="1"/>
</dbReference>
<evidence type="ECO:0000259" key="2">
    <source>
        <dbReference type="PROSITE" id="PS51733"/>
    </source>
</evidence>
<dbReference type="SUPFAM" id="SSF55681">
    <property type="entry name" value="Class II aaRS and biotin synthetases"/>
    <property type="match status" value="1"/>
</dbReference>
<accession>A0A3S4UZH8</accession>
<dbReference type="KEGG" id="aji:C0Z10_03745"/>
<dbReference type="PROSITE" id="PS51733">
    <property type="entry name" value="BPL_LPL_CATALYTIC"/>
    <property type="match status" value="1"/>
</dbReference>
<evidence type="ECO:0000313" key="5">
    <source>
        <dbReference type="Proteomes" id="UP000277858"/>
    </source>
</evidence>
<reference evidence="4 5" key="2">
    <citation type="submission" date="2018-12" db="EMBL/GenBank/DDBJ databases">
        <authorList>
            <consortium name="Pathogen Informatics"/>
        </authorList>
    </citation>
    <scope>NUCLEOTIDE SEQUENCE [LARGE SCALE GENOMIC DNA]</scope>
    <source>
        <strain evidence="4 5">NCTC13652</strain>
    </source>
</reference>
<dbReference type="OrthoDB" id="9807064at2"/>
<dbReference type="EMBL" id="CP025570">
    <property type="protein sequence ID" value="AZZ39012.1"/>
    <property type="molecule type" value="Genomic_DNA"/>
</dbReference>
<dbReference type="Pfam" id="PF03099">
    <property type="entry name" value="BPL_LplA_LipB"/>
    <property type="match status" value="1"/>
</dbReference>
<dbReference type="STRING" id="1122997.GCA_000425285_01258"/>
<evidence type="ECO:0000313" key="3">
    <source>
        <dbReference type="EMBL" id="AZZ39012.1"/>
    </source>
</evidence>
<feature type="domain" description="BPL/LPL catalytic" evidence="2">
    <location>
        <begin position="14"/>
        <end position="209"/>
    </location>
</feature>
<dbReference type="AlphaFoldDB" id="A0A3S4UZH8"/>
<protein>
    <submittedName>
        <fullName evidence="4">Bifunctional protein BirA</fullName>
    </submittedName>
    <submittedName>
        <fullName evidence="3">Biotin--[acetyl-CoA-carboxylase] ligase</fullName>
    </submittedName>
</protein>
<gene>
    <name evidence="4" type="primary">birA</name>
    <name evidence="3" type="ORF">C0Z10_03745</name>
    <name evidence="4" type="ORF">NCTC13652_02450</name>
</gene>
<proteinExistence type="predicted"/>
<reference evidence="3" key="3">
    <citation type="journal article" date="2019" name="Microorganisms">
        <title>Red-Brown Pigmentation of Acidipropionibacterium jensenii Is Tied to Haemolytic Activity and cyl-Like Gene Cluster.</title>
        <authorList>
            <person name="Deptula P."/>
            <person name="Loivamaa I."/>
            <person name="Smolander O.P."/>
            <person name="Laine P."/>
            <person name="Roberts R.J."/>
            <person name="Piironen V."/>
            <person name="Paulin L."/>
            <person name="Savijoki K."/>
            <person name="Auvinen P."/>
            <person name="Varmanen P."/>
        </authorList>
    </citation>
    <scope>NUCLEOTIDE SEQUENCE</scope>
    <source>
        <strain evidence="3">JS280</strain>
    </source>
</reference>
<evidence type="ECO:0000256" key="1">
    <source>
        <dbReference type="ARBA" id="ARBA00022598"/>
    </source>
</evidence>
<dbReference type="EMBL" id="LR134473">
    <property type="protein sequence ID" value="VEI04225.1"/>
    <property type="molecule type" value="Genomic_DNA"/>
</dbReference>
<dbReference type="Gene3D" id="3.30.930.10">
    <property type="entry name" value="Bira Bifunctional Protein, Domain 2"/>
    <property type="match status" value="1"/>
</dbReference>
<dbReference type="Gene3D" id="2.30.30.100">
    <property type="match status" value="1"/>
</dbReference>
<reference evidence="6" key="1">
    <citation type="submission" date="2017-12" db="EMBL/GenBank/DDBJ databases">
        <title>Whole genome sequencing of Acidipropionibacterium jensenii strains JS279 and JS280.</title>
        <authorList>
            <person name="Deptula P."/>
            <person name="Laine P."/>
            <person name="Smolander O.-P."/>
            <person name="Paulin L."/>
            <person name="Auvinen P."/>
            <person name="Varmanen P."/>
        </authorList>
    </citation>
    <scope>NUCLEOTIDE SEQUENCE [LARGE SCALE GENOMIC DNA]</scope>
    <source>
        <strain evidence="6">JS280</strain>
    </source>
</reference>
<dbReference type="Proteomes" id="UP000277858">
    <property type="component" value="Chromosome"/>
</dbReference>
<sequence>MPVTSTIDAARITELTDRDTRFTRPGSGGITVVANTDSTNAHLSRMVRSGQTGFRILVADHQDGGHGRFSRPWQAPAGTALLMSALVPASRDPQDWGWLSMVAGLAVTEAVEATTGAGRDRVTLKWPNDVLLDQHREHGGKLCGILSERVEGPAGSHAVIGIGINTSMDRSELPVPTATSLALCGLAHDRERLAAAVVEALDHLIGVWLATGTVRGIYRDRCDTIGRPVRLTFDPAKVGGGPTRIEGVGADIEMDGSIVVATAEGRCAFSAADVEHLRPVGNPRLTP</sequence>
<dbReference type="GO" id="GO:0005737">
    <property type="term" value="C:cytoplasm"/>
    <property type="evidence" value="ECO:0007669"/>
    <property type="project" value="TreeGrafter"/>
</dbReference>